<dbReference type="Gene3D" id="2.40.50.100">
    <property type="match status" value="1"/>
</dbReference>
<dbReference type="SUPFAM" id="SSF111369">
    <property type="entry name" value="HlyD-like secretion proteins"/>
    <property type="match status" value="1"/>
</dbReference>
<protein>
    <submittedName>
        <fullName evidence="2">Secretion protein HlyD family protein</fullName>
    </submittedName>
</protein>
<keyword evidence="3" id="KW-1185">Reference proteome</keyword>
<organism evidence="2 3">
    <name type="scientific">Sulfuricurvum kujiense (strain ATCC BAA-921 / DSM 16994 / JCM 11577 / YK-1)</name>
    <dbReference type="NCBI Taxonomy" id="709032"/>
    <lineage>
        <taxon>Bacteria</taxon>
        <taxon>Pseudomonadati</taxon>
        <taxon>Campylobacterota</taxon>
        <taxon>Epsilonproteobacteria</taxon>
        <taxon>Campylobacterales</taxon>
        <taxon>Sulfurimonadaceae</taxon>
        <taxon>Sulfuricurvum</taxon>
    </lineage>
</organism>
<keyword evidence="2" id="KW-0614">Plasmid</keyword>
<evidence type="ECO:0000259" key="1">
    <source>
        <dbReference type="Pfam" id="PF25973"/>
    </source>
</evidence>
<dbReference type="InterPro" id="IPR058647">
    <property type="entry name" value="BSH_CzcB-like"/>
</dbReference>
<evidence type="ECO:0000313" key="2">
    <source>
        <dbReference type="EMBL" id="ADR35315.1"/>
    </source>
</evidence>
<dbReference type="GO" id="GO:0005886">
    <property type="term" value="C:plasma membrane"/>
    <property type="evidence" value="ECO:0007669"/>
    <property type="project" value="TreeGrafter"/>
</dbReference>
<dbReference type="AlphaFoldDB" id="E4U3P9"/>
<feature type="domain" description="CzcB-like barrel-sandwich hybrid" evidence="1">
    <location>
        <begin position="50"/>
        <end position="216"/>
    </location>
</feature>
<dbReference type="HOGENOM" id="CLU_018816_6_0_7"/>
<dbReference type="KEGG" id="sku:Sulku_2665"/>
<dbReference type="RefSeq" id="WP_013449927.1">
    <property type="nucleotide sequence ID" value="NC_014754.1"/>
</dbReference>
<dbReference type="EMBL" id="CP002356">
    <property type="protein sequence ID" value="ADR35315.1"/>
    <property type="molecule type" value="Genomic_DNA"/>
</dbReference>
<dbReference type="Gene3D" id="1.10.287.470">
    <property type="entry name" value="Helix hairpin bin"/>
    <property type="match status" value="1"/>
</dbReference>
<accession>E4U3P9</accession>
<geneLocation type="plasmid" evidence="2 3">
    <name>pSULKU01</name>
</geneLocation>
<evidence type="ECO:0000313" key="3">
    <source>
        <dbReference type="Proteomes" id="UP000008721"/>
    </source>
</evidence>
<dbReference type="Proteomes" id="UP000008721">
    <property type="component" value="Plasmid pSULKU01"/>
</dbReference>
<dbReference type="eggNOG" id="COG0845">
    <property type="taxonomic scope" value="Bacteria"/>
</dbReference>
<gene>
    <name evidence="2" type="ordered locus">Sulku_2665</name>
</gene>
<sequence>MNRKILKWVGYTLAVLFLIVIGKYVTDYFSKPDIPDPFALGNGRVEATEVDVASKLPGRIVYIGVEEGEYVRSGEVVARLDTGELDARMAQAHAQIEQAIQNKKYALDLVRQHESELSFSQKNLVRSKNLYINNNISLVQLQQNETAVESMRAALNAAKTQVYAADAAINAAEAQSRTIQSNLNDCILRSPINAQVLYKLIEQGEVIGSGGKVATLLDLNDIYMTIFVPTSYAGRIKVGSDARILLDALPNSAIAAKVSFVSPDAQFTPKEIETKSEREKLMFRIKVKIDQNLLRSGKLHINSGVPGIAYIRLDPNAPWPKAVASATLLNKAP</sequence>
<dbReference type="PANTHER" id="PTHR30438">
    <property type="entry name" value="36 KDA ANTIGEN-RELATED"/>
    <property type="match status" value="1"/>
</dbReference>
<dbReference type="Pfam" id="PF25973">
    <property type="entry name" value="BSH_CzcB"/>
    <property type="match status" value="1"/>
</dbReference>
<reference evidence="2 3" key="1">
    <citation type="journal article" date="2012" name="Stand. Genomic Sci.">
        <title>Complete genome sequence of the sulfur compounds oxidizing chemolithoautotroph Sulfuricurvum kujiense type strain (YK-1(T)).</title>
        <authorList>
            <person name="Han C."/>
            <person name="Kotsyurbenko O."/>
            <person name="Chertkov O."/>
            <person name="Held B."/>
            <person name="Lapidus A."/>
            <person name="Nolan M."/>
            <person name="Lucas S."/>
            <person name="Hammon N."/>
            <person name="Deshpande S."/>
            <person name="Cheng J.F."/>
            <person name="Tapia R."/>
            <person name="Goodwin L.A."/>
            <person name="Pitluck S."/>
            <person name="Liolios K."/>
            <person name="Pagani I."/>
            <person name="Ivanova N."/>
            <person name="Mavromatis K."/>
            <person name="Mikhailova N."/>
            <person name="Pati A."/>
            <person name="Chen A."/>
            <person name="Palaniappan K."/>
            <person name="Land M."/>
            <person name="Hauser L."/>
            <person name="Chang Y.J."/>
            <person name="Jeffries C.D."/>
            <person name="Brambilla E.M."/>
            <person name="Rohde M."/>
            <person name="Spring S."/>
            <person name="Sikorski J."/>
            <person name="Goker M."/>
            <person name="Woyke T."/>
            <person name="Bristow J."/>
            <person name="Eisen J.A."/>
            <person name="Markowitz V."/>
            <person name="Hugenholtz P."/>
            <person name="Kyrpides N.C."/>
            <person name="Klenk H.P."/>
            <person name="Detter J.C."/>
        </authorList>
    </citation>
    <scope>NUCLEOTIDE SEQUENCE [LARGE SCALE GENOMIC DNA]</scope>
    <source>
        <strain evidence="3">ATCC BAA-921 / DSM 16994 / JCM 11577 / YK-1</strain>
    </source>
</reference>
<proteinExistence type="predicted"/>
<name>E4U3P9_SULKY</name>
<dbReference type="PANTHER" id="PTHR30438:SF2">
    <property type="entry name" value="MEMBRANE PROTEIN"/>
    <property type="match status" value="1"/>
</dbReference>
<dbReference type="Gene3D" id="2.40.30.170">
    <property type="match status" value="1"/>
</dbReference>
<dbReference type="OrthoDB" id="9778236at2"/>